<keyword evidence="8 10" id="KW-0472">Membrane</keyword>
<evidence type="ECO:0000256" key="2">
    <source>
        <dbReference type="ARBA" id="ARBA00009477"/>
    </source>
</evidence>
<accession>A0A7K1KPC9</accession>
<evidence type="ECO:0000256" key="9">
    <source>
        <dbReference type="SAM" id="Coils"/>
    </source>
</evidence>
<feature type="coiled-coil region" evidence="9">
    <location>
        <begin position="166"/>
        <end position="200"/>
    </location>
</feature>
<organism evidence="13 14">
    <name type="scientific">Pseudodesulfovibrio alkaliphilus</name>
    <dbReference type="NCBI Taxonomy" id="2661613"/>
    <lineage>
        <taxon>Bacteria</taxon>
        <taxon>Pseudomonadati</taxon>
        <taxon>Thermodesulfobacteriota</taxon>
        <taxon>Desulfovibrionia</taxon>
        <taxon>Desulfovibrionales</taxon>
        <taxon>Desulfovibrionaceae</taxon>
    </lineage>
</organism>
<comment type="subcellular location">
    <subcellularLocation>
        <location evidence="1">Cell inner membrane</location>
        <topology evidence="1">Single-pass membrane protein</topology>
    </subcellularLocation>
</comment>
<evidence type="ECO:0000313" key="13">
    <source>
        <dbReference type="EMBL" id="MUM77917.1"/>
    </source>
</evidence>
<dbReference type="AlphaFoldDB" id="A0A7K1KPC9"/>
<keyword evidence="7 10" id="KW-1133">Transmembrane helix</keyword>
<comment type="caution">
    <text evidence="13">The sequence shown here is derived from an EMBL/GenBank/DDBJ whole genome shotgun (WGS) entry which is preliminary data.</text>
</comment>
<evidence type="ECO:0000259" key="11">
    <source>
        <dbReference type="Pfam" id="PF25994"/>
    </source>
</evidence>
<protein>
    <submittedName>
        <fullName evidence="13">HlyD family type I secretion periplasmic adaptor subunit</fullName>
    </submittedName>
</protein>
<keyword evidence="4" id="KW-1003">Cell membrane</keyword>
<evidence type="ECO:0000256" key="7">
    <source>
        <dbReference type="ARBA" id="ARBA00022989"/>
    </source>
</evidence>
<dbReference type="InterPro" id="IPR010129">
    <property type="entry name" value="T1SS_HlyD"/>
</dbReference>
<dbReference type="PRINTS" id="PR01490">
    <property type="entry name" value="RTXTOXIND"/>
</dbReference>
<keyword evidence="5" id="KW-0997">Cell inner membrane</keyword>
<dbReference type="Gene3D" id="2.40.30.170">
    <property type="match status" value="1"/>
</dbReference>
<dbReference type="Proteomes" id="UP000461162">
    <property type="component" value="Unassembled WGS sequence"/>
</dbReference>
<dbReference type="EMBL" id="WODC01000005">
    <property type="protein sequence ID" value="MUM77917.1"/>
    <property type="molecule type" value="Genomic_DNA"/>
</dbReference>
<reference evidence="13 14" key="1">
    <citation type="submission" date="2019-11" db="EMBL/GenBank/DDBJ databases">
        <title>Pseudodesulfovibrio alkaliphilus, sp. nov., an alkaliphilic sulfate-reducing bacteria from mud volcano of Taman peninsula, Russia.</title>
        <authorList>
            <person name="Frolova A."/>
            <person name="Merkel A.Y."/>
            <person name="Slobodkin A.I."/>
        </authorList>
    </citation>
    <scope>NUCLEOTIDE SEQUENCE [LARGE SCALE GENOMIC DNA]</scope>
    <source>
        <strain evidence="13 14">F-1</strain>
    </source>
</reference>
<proteinExistence type="inferred from homology"/>
<dbReference type="PANTHER" id="PTHR30386">
    <property type="entry name" value="MEMBRANE FUSION SUBUNIT OF EMRAB-TOLC MULTIDRUG EFFLUX PUMP"/>
    <property type="match status" value="1"/>
</dbReference>
<keyword evidence="14" id="KW-1185">Reference proteome</keyword>
<dbReference type="GO" id="GO:0005886">
    <property type="term" value="C:plasma membrane"/>
    <property type="evidence" value="ECO:0007669"/>
    <property type="project" value="UniProtKB-SubCell"/>
</dbReference>
<sequence>MTKDRFERETLLYMSEVDQAMYGRGRKLAYIVSISIMVMFCGFLLWARLAVLDEVTRGFGKVIPSQRVQEIQNLEGGILSEIFVIEGQEVQKGDLLCRLSNEQAASFYRDAMSKALEHRAAIARLLAEVEGVEPVFDAEVRERAPQLVEDQYRIFEAQRDQVVIELRLLQDQFEQRQQEVSEMEGRRRQLMQSLEVAQKQRDIAKPLVERQIHSELDYLALEQRVLELKGDVEALTLGIPRVKRAAQEARGRIEQRSAELRSRALAEINERRQELISINETLASGGDRVTRTDVRSPVRGLVKHILINTLGGVVQPGKSIMEIIPLDDTLLVEAQIKPSDIAFLHPGQAAQVKITAYDSSIYGGLDGLVEHISADTIQNEKGESFYVVRVRTENNAMEYRGKRLPIIPGMTAQVDILTGKKTVLDYLLKPILKAKQNALRER</sequence>
<dbReference type="InterPro" id="IPR006144">
    <property type="entry name" value="Secretion_HlyD_CS"/>
</dbReference>
<dbReference type="Pfam" id="PF25994">
    <property type="entry name" value="HH_AprE"/>
    <property type="match status" value="1"/>
</dbReference>
<dbReference type="InterPro" id="IPR050739">
    <property type="entry name" value="MFP"/>
</dbReference>
<evidence type="ECO:0000256" key="1">
    <source>
        <dbReference type="ARBA" id="ARBA00004377"/>
    </source>
</evidence>
<evidence type="ECO:0000256" key="5">
    <source>
        <dbReference type="ARBA" id="ARBA00022519"/>
    </source>
</evidence>
<dbReference type="PANTHER" id="PTHR30386:SF26">
    <property type="entry name" value="TRANSPORT PROTEIN COMB"/>
    <property type="match status" value="1"/>
</dbReference>
<dbReference type="NCBIfam" id="TIGR01843">
    <property type="entry name" value="type_I_hlyD"/>
    <property type="match status" value="1"/>
</dbReference>
<keyword evidence="9" id="KW-0175">Coiled coil</keyword>
<comment type="similarity">
    <text evidence="2">Belongs to the membrane fusion protein (MFP) (TC 8.A.1) family.</text>
</comment>
<dbReference type="PROSITE" id="PS00543">
    <property type="entry name" value="HLYD_FAMILY"/>
    <property type="match status" value="1"/>
</dbReference>
<evidence type="ECO:0000256" key="8">
    <source>
        <dbReference type="ARBA" id="ARBA00023136"/>
    </source>
</evidence>
<evidence type="ECO:0000313" key="14">
    <source>
        <dbReference type="Proteomes" id="UP000461162"/>
    </source>
</evidence>
<dbReference type="Pfam" id="PF26002">
    <property type="entry name" value="Beta-barrel_AprE"/>
    <property type="match status" value="1"/>
</dbReference>
<feature type="domain" description="AprE-like beta-barrel" evidence="12">
    <location>
        <begin position="330"/>
        <end position="419"/>
    </location>
</feature>
<evidence type="ECO:0000259" key="12">
    <source>
        <dbReference type="Pfam" id="PF26002"/>
    </source>
</evidence>
<keyword evidence="6 10" id="KW-0812">Transmembrane</keyword>
<feature type="domain" description="AprE-like long alpha-helical hairpin" evidence="11">
    <location>
        <begin position="111"/>
        <end position="287"/>
    </location>
</feature>
<name>A0A7K1KPC9_9BACT</name>
<evidence type="ECO:0000256" key="4">
    <source>
        <dbReference type="ARBA" id="ARBA00022475"/>
    </source>
</evidence>
<evidence type="ECO:0000256" key="3">
    <source>
        <dbReference type="ARBA" id="ARBA00022448"/>
    </source>
</evidence>
<dbReference type="InterPro" id="IPR058982">
    <property type="entry name" value="Beta-barrel_AprE"/>
</dbReference>
<evidence type="ECO:0000256" key="6">
    <source>
        <dbReference type="ARBA" id="ARBA00022692"/>
    </source>
</evidence>
<feature type="transmembrane region" description="Helical" evidence="10">
    <location>
        <begin position="28"/>
        <end position="47"/>
    </location>
</feature>
<dbReference type="GO" id="GO:0009306">
    <property type="term" value="P:protein secretion"/>
    <property type="evidence" value="ECO:0007669"/>
    <property type="project" value="InterPro"/>
</dbReference>
<dbReference type="InterPro" id="IPR058781">
    <property type="entry name" value="HH_AprE-like"/>
</dbReference>
<evidence type="ECO:0000256" key="10">
    <source>
        <dbReference type="SAM" id="Phobius"/>
    </source>
</evidence>
<gene>
    <name evidence="13" type="ORF">GKC30_09755</name>
</gene>
<keyword evidence="3" id="KW-0813">Transport</keyword>